<evidence type="ECO:0000313" key="2">
    <source>
        <dbReference type="Proteomes" id="UP000828048"/>
    </source>
</evidence>
<gene>
    <name evidence="1" type="ORF">Vadar_014954</name>
</gene>
<reference evidence="1 2" key="1">
    <citation type="journal article" date="2021" name="Hortic Res">
        <title>High-quality reference genome and annotation aids understanding of berry development for evergreen blueberry (Vaccinium darrowii).</title>
        <authorList>
            <person name="Yu J."/>
            <person name="Hulse-Kemp A.M."/>
            <person name="Babiker E."/>
            <person name="Staton M."/>
        </authorList>
    </citation>
    <scope>NUCLEOTIDE SEQUENCE [LARGE SCALE GENOMIC DNA]</scope>
    <source>
        <strain evidence="2">cv. NJ 8807/NJ 8810</strain>
        <tissue evidence="1">Young leaf</tissue>
    </source>
</reference>
<sequence length="311" mass="34024">MGFGGFRGRESRALERSWLGYFGVGFGMSPSQNPAAAPLTSQASALKPKQPWPDLDLSLSLRVSLSLVLSLTKISVSLTPPGASLEGMDAANQVDCIPPEFQEYFKDPLIELNPTDSKELWLIQWPSNQAPDFDGQELSLKLHHNGLLGSFEGSSGRSYDVVNFKAQDPNATVFLSSASESKIVGKISRRVQLVHYPDPSELEKQNTNKQKQMYQKSFATSLTNSSHHRATPSKSARTKSSHSVGTSMHNSRSKSSLSEVGELSKPAKKRHVEEPTVSREQSTQDSGRGHSAVTSTGSVQHSDERKSKKKK</sequence>
<comment type="caution">
    <text evidence="1">The sequence shown here is derived from an EMBL/GenBank/DDBJ whole genome shotgun (WGS) entry which is preliminary data.</text>
</comment>
<protein>
    <submittedName>
        <fullName evidence="1">Uncharacterized protein</fullName>
    </submittedName>
</protein>
<name>A0ACB7YVD9_9ERIC</name>
<accession>A0ACB7YVD9</accession>
<dbReference type="Proteomes" id="UP000828048">
    <property type="component" value="Chromosome 3"/>
</dbReference>
<keyword evidence="2" id="KW-1185">Reference proteome</keyword>
<dbReference type="EMBL" id="CM037153">
    <property type="protein sequence ID" value="KAH7857646.1"/>
    <property type="molecule type" value="Genomic_DNA"/>
</dbReference>
<organism evidence="1 2">
    <name type="scientific">Vaccinium darrowii</name>
    <dbReference type="NCBI Taxonomy" id="229202"/>
    <lineage>
        <taxon>Eukaryota</taxon>
        <taxon>Viridiplantae</taxon>
        <taxon>Streptophyta</taxon>
        <taxon>Embryophyta</taxon>
        <taxon>Tracheophyta</taxon>
        <taxon>Spermatophyta</taxon>
        <taxon>Magnoliopsida</taxon>
        <taxon>eudicotyledons</taxon>
        <taxon>Gunneridae</taxon>
        <taxon>Pentapetalae</taxon>
        <taxon>asterids</taxon>
        <taxon>Ericales</taxon>
        <taxon>Ericaceae</taxon>
        <taxon>Vaccinioideae</taxon>
        <taxon>Vaccinieae</taxon>
        <taxon>Vaccinium</taxon>
    </lineage>
</organism>
<evidence type="ECO:0000313" key="1">
    <source>
        <dbReference type="EMBL" id="KAH7857646.1"/>
    </source>
</evidence>
<proteinExistence type="predicted"/>